<sequence>MKKSPNHQESHYFSIERYFEIIEDIFPDLKHIHIELDDQSWAEYGGFKAIYLNRNQFIIYLDDLREEPNIDINHEAIKINFECNDSDFQELC</sequence>
<gene>
    <name evidence="1" type="ORF">BI308_24035</name>
</gene>
<reference evidence="1" key="1">
    <citation type="submission" date="2016-10" db="EMBL/GenBank/DDBJ databases">
        <title>CRISPR-Cas defence system in Roseofilum reptotaenium: evidence of a bacteriophage-cyanobacterium arms race in the coral black band disease.</title>
        <authorList>
            <person name="Buerger P."/>
            <person name="Wood-Charlson E.M."/>
            <person name="Weynberg K.D."/>
            <person name="Willis B."/>
            <person name="Van Oppen M.J."/>
        </authorList>
    </citation>
    <scope>NUCLEOTIDE SEQUENCE [LARGE SCALE GENOMIC DNA]</scope>
    <source>
        <strain evidence="1">AO1-A</strain>
    </source>
</reference>
<protein>
    <submittedName>
        <fullName evidence="1">Uncharacterized protein</fullName>
    </submittedName>
</protein>
<comment type="caution">
    <text evidence="1">The sequence shown here is derived from an EMBL/GenBank/DDBJ whole genome shotgun (WGS) entry which is preliminary data.</text>
</comment>
<dbReference type="AlphaFoldDB" id="A0A1L9QK74"/>
<evidence type="ECO:0000313" key="1">
    <source>
        <dbReference type="EMBL" id="OJJ15967.1"/>
    </source>
</evidence>
<keyword evidence="2" id="KW-1185">Reference proteome</keyword>
<dbReference type="Proteomes" id="UP000183940">
    <property type="component" value="Unassembled WGS sequence"/>
</dbReference>
<dbReference type="STRING" id="1925591.BI308_24035"/>
<accession>A0A1L9QK74</accession>
<proteinExistence type="predicted"/>
<dbReference type="EMBL" id="MLAW01000067">
    <property type="protein sequence ID" value="OJJ15967.1"/>
    <property type="molecule type" value="Genomic_DNA"/>
</dbReference>
<organism evidence="1 2">
    <name type="scientific">Roseofilum reptotaenium AO1-A</name>
    <dbReference type="NCBI Taxonomy" id="1925591"/>
    <lineage>
        <taxon>Bacteria</taxon>
        <taxon>Bacillati</taxon>
        <taxon>Cyanobacteriota</taxon>
        <taxon>Cyanophyceae</taxon>
        <taxon>Desertifilales</taxon>
        <taxon>Desertifilaceae</taxon>
        <taxon>Roseofilum</taxon>
    </lineage>
</organism>
<name>A0A1L9QK74_9CYAN</name>
<evidence type="ECO:0000313" key="2">
    <source>
        <dbReference type="Proteomes" id="UP000183940"/>
    </source>
</evidence>